<evidence type="ECO:0000313" key="2">
    <source>
        <dbReference type="Proteomes" id="UP001303160"/>
    </source>
</evidence>
<organism evidence="1 2">
    <name type="scientific">Triangularia verruculosa</name>
    <dbReference type="NCBI Taxonomy" id="2587418"/>
    <lineage>
        <taxon>Eukaryota</taxon>
        <taxon>Fungi</taxon>
        <taxon>Dikarya</taxon>
        <taxon>Ascomycota</taxon>
        <taxon>Pezizomycotina</taxon>
        <taxon>Sordariomycetes</taxon>
        <taxon>Sordariomycetidae</taxon>
        <taxon>Sordariales</taxon>
        <taxon>Podosporaceae</taxon>
        <taxon>Triangularia</taxon>
    </lineage>
</organism>
<sequence length="292" mass="33745">MANSDSDDDEVSQLIQSLEAEDLKRVVAEAALFRTTSFKHVQQTAMAAETNCDLTGNRLDYDYIASLVKICPHNSLLLIAEVTFRQYREARQHVRDIMKANGTLPSDLSVFGGIEDDDNDSDSRQIDFEWDRFQKEYEEFREPGCGKGPEQLEATEKLAKAARRAVDNIASVTFRQNSYDEKFNAFCTIGKICDRMSLKAIMAEDERQKEIFSRVFGDCCKRLIRVMLLFTPEEMRRLAEEKEPLGESNWLSNLKTMMTVEAEYSKLLWKNKRVYKIFSLMEEKTWGLARLH</sequence>
<proteinExistence type="predicted"/>
<keyword evidence="2" id="KW-1185">Reference proteome</keyword>
<gene>
    <name evidence="1" type="ORF">QBC40DRAFT_293980</name>
</gene>
<dbReference type="EMBL" id="MU863890">
    <property type="protein sequence ID" value="KAK4203315.1"/>
    <property type="molecule type" value="Genomic_DNA"/>
</dbReference>
<dbReference type="AlphaFoldDB" id="A0AAN6XQ26"/>
<protein>
    <submittedName>
        <fullName evidence="1">Uncharacterized protein</fullName>
    </submittedName>
</protein>
<reference evidence="1" key="2">
    <citation type="submission" date="2023-05" db="EMBL/GenBank/DDBJ databases">
        <authorList>
            <consortium name="Lawrence Berkeley National Laboratory"/>
            <person name="Steindorff A."/>
            <person name="Hensen N."/>
            <person name="Bonometti L."/>
            <person name="Westerberg I."/>
            <person name="Brannstrom I.O."/>
            <person name="Guillou S."/>
            <person name="Cros-Aarteil S."/>
            <person name="Calhoun S."/>
            <person name="Haridas S."/>
            <person name="Kuo A."/>
            <person name="Mondo S."/>
            <person name="Pangilinan J."/>
            <person name="Riley R."/>
            <person name="Labutti K."/>
            <person name="Andreopoulos B."/>
            <person name="Lipzen A."/>
            <person name="Chen C."/>
            <person name="Yanf M."/>
            <person name="Daum C."/>
            <person name="Ng V."/>
            <person name="Clum A."/>
            <person name="Ohm R."/>
            <person name="Martin F."/>
            <person name="Silar P."/>
            <person name="Natvig D."/>
            <person name="Lalanne C."/>
            <person name="Gautier V."/>
            <person name="Ament-Velasquez S.L."/>
            <person name="Kruys A."/>
            <person name="Hutchinson M.I."/>
            <person name="Powell A.J."/>
            <person name="Barry K."/>
            <person name="Miller A.N."/>
            <person name="Grigoriev I.V."/>
            <person name="Debuchy R."/>
            <person name="Gladieux P."/>
            <person name="Thoren M.H."/>
            <person name="Johannesson H."/>
        </authorList>
    </citation>
    <scope>NUCLEOTIDE SEQUENCE</scope>
    <source>
        <strain evidence="1">CBS 315.58</strain>
    </source>
</reference>
<name>A0AAN6XQ26_9PEZI</name>
<dbReference type="Proteomes" id="UP001303160">
    <property type="component" value="Unassembled WGS sequence"/>
</dbReference>
<accession>A0AAN6XQ26</accession>
<reference evidence="1" key="1">
    <citation type="journal article" date="2023" name="Mol. Phylogenet. Evol.">
        <title>Genome-scale phylogeny and comparative genomics of the fungal order Sordariales.</title>
        <authorList>
            <person name="Hensen N."/>
            <person name="Bonometti L."/>
            <person name="Westerberg I."/>
            <person name="Brannstrom I.O."/>
            <person name="Guillou S."/>
            <person name="Cros-Aarteil S."/>
            <person name="Calhoun S."/>
            <person name="Haridas S."/>
            <person name="Kuo A."/>
            <person name="Mondo S."/>
            <person name="Pangilinan J."/>
            <person name="Riley R."/>
            <person name="LaButti K."/>
            <person name="Andreopoulos B."/>
            <person name="Lipzen A."/>
            <person name="Chen C."/>
            <person name="Yan M."/>
            <person name="Daum C."/>
            <person name="Ng V."/>
            <person name="Clum A."/>
            <person name="Steindorff A."/>
            <person name="Ohm R.A."/>
            <person name="Martin F."/>
            <person name="Silar P."/>
            <person name="Natvig D.O."/>
            <person name="Lalanne C."/>
            <person name="Gautier V."/>
            <person name="Ament-Velasquez S.L."/>
            <person name="Kruys A."/>
            <person name="Hutchinson M.I."/>
            <person name="Powell A.J."/>
            <person name="Barry K."/>
            <person name="Miller A.N."/>
            <person name="Grigoriev I.V."/>
            <person name="Debuchy R."/>
            <person name="Gladieux P."/>
            <person name="Hiltunen Thoren M."/>
            <person name="Johannesson H."/>
        </authorList>
    </citation>
    <scope>NUCLEOTIDE SEQUENCE</scope>
    <source>
        <strain evidence="1">CBS 315.58</strain>
    </source>
</reference>
<evidence type="ECO:0000313" key="1">
    <source>
        <dbReference type="EMBL" id="KAK4203315.1"/>
    </source>
</evidence>
<comment type="caution">
    <text evidence="1">The sequence shown here is derived from an EMBL/GenBank/DDBJ whole genome shotgun (WGS) entry which is preliminary data.</text>
</comment>